<proteinExistence type="predicted"/>
<keyword evidence="1" id="KW-0175">Coiled coil</keyword>
<evidence type="ECO:0000313" key="3">
    <source>
        <dbReference type="Proteomes" id="UP000681967"/>
    </source>
</evidence>
<gene>
    <name evidence="2" type="ORF">BYL167_LOCUS60131</name>
</gene>
<name>A0A8S3EAX0_9BILA</name>
<dbReference type="Proteomes" id="UP000681967">
    <property type="component" value="Unassembled WGS sequence"/>
</dbReference>
<evidence type="ECO:0000313" key="2">
    <source>
        <dbReference type="EMBL" id="CAF5067572.1"/>
    </source>
</evidence>
<sequence>MEEIKDDSTSLFIHSQLHSVIASQRVTIESLRDSLIRAHVPRNEYDALVSELEDSQNNATDLQNQLDISVAHSNDLQNQLDLANTVVSQLQTELDDARA</sequence>
<evidence type="ECO:0000256" key="1">
    <source>
        <dbReference type="SAM" id="Coils"/>
    </source>
</evidence>
<comment type="caution">
    <text evidence="2">The sequence shown here is derived from an EMBL/GenBank/DDBJ whole genome shotgun (WGS) entry which is preliminary data.</text>
</comment>
<organism evidence="2 3">
    <name type="scientific">Rotaria magnacalcarata</name>
    <dbReference type="NCBI Taxonomy" id="392030"/>
    <lineage>
        <taxon>Eukaryota</taxon>
        <taxon>Metazoa</taxon>
        <taxon>Spiralia</taxon>
        <taxon>Gnathifera</taxon>
        <taxon>Rotifera</taxon>
        <taxon>Eurotatoria</taxon>
        <taxon>Bdelloidea</taxon>
        <taxon>Philodinida</taxon>
        <taxon>Philodinidae</taxon>
        <taxon>Rotaria</taxon>
    </lineage>
</organism>
<protein>
    <submittedName>
        <fullName evidence="2">Uncharacterized protein</fullName>
    </submittedName>
</protein>
<dbReference type="EMBL" id="CAJOBH010229927">
    <property type="protein sequence ID" value="CAF5067572.1"/>
    <property type="molecule type" value="Genomic_DNA"/>
</dbReference>
<dbReference type="AlphaFoldDB" id="A0A8S3EAX0"/>
<reference evidence="2" key="1">
    <citation type="submission" date="2021-02" db="EMBL/GenBank/DDBJ databases">
        <authorList>
            <person name="Nowell W R."/>
        </authorList>
    </citation>
    <scope>NUCLEOTIDE SEQUENCE</scope>
</reference>
<accession>A0A8S3EAX0</accession>
<feature type="non-terminal residue" evidence="2">
    <location>
        <position position="1"/>
    </location>
</feature>
<feature type="coiled-coil region" evidence="1">
    <location>
        <begin position="45"/>
        <end position="93"/>
    </location>
</feature>